<dbReference type="OrthoDB" id="1078367at2759"/>
<organism evidence="3 4">
    <name type="scientific">Saccharomycodes ludwigii</name>
    <dbReference type="NCBI Taxonomy" id="36035"/>
    <lineage>
        <taxon>Eukaryota</taxon>
        <taxon>Fungi</taxon>
        <taxon>Dikarya</taxon>
        <taxon>Ascomycota</taxon>
        <taxon>Saccharomycotina</taxon>
        <taxon>Saccharomycetes</taxon>
        <taxon>Saccharomycodales</taxon>
        <taxon>Saccharomycodaceae</taxon>
        <taxon>Saccharomycodes</taxon>
    </lineage>
</organism>
<comment type="subcellular location">
    <subcellularLocation>
        <location evidence="2">Mitochondrion</location>
    </subcellularLocation>
</comment>
<keyword evidence="4" id="KW-1185">Reference proteome</keyword>
<dbReference type="CDD" id="cd04496">
    <property type="entry name" value="SSB_OBF"/>
    <property type="match status" value="1"/>
</dbReference>
<dbReference type="GO" id="GO:0005739">
    <property type="term" value="C:mitochondrion"/>
    <property type="evidence" value="ECO:0007669"/>
    <property type="project" value="UniProtKB-SubCell"/>
</dbReference>
<evidence type="ECO:0000313" key="3">
    <source>
        <dbReference type="EMBL" id="SSD60133.1"/>
    </source>
</evidence>
<dbReference type="Proteomes" id="UP000262825">
    <property type="component" value="Unassembled WGS sequence"/>
</dbReference>
<accession>A0A376B631</accession>
<keyword evidence="1 2" id="KW-0238">DNA-binding</keyword>
<dbReference type="InterPro" id="IPR000424">
    <property type="entry name" value="Primosome_PriB/ssb"/>
</dbReference>
<dbReference type="EMBL" id="UFAJ01000278">
    <property type="protein sequence ID" value="SSD60133.1"/>
    <property type="molecule type" value="Genomic_DNA"/>
</dbReference>
<evidence type="ECO:0000256" key="1">
    <source>
        <dbReference type="ARBA" id="ARBA00023125"/>
    </source>
</evidence>
<name>A0A376B631_9ASCO</name>
<dbReference type="GO" id="GO:0003697">
    <property type="term" value="F:single-stranded DNA binding"/>
    <property type="evidence" value="ECO:0007669"/>
    <property type="project" value="InterPro"/>
</dbReference>
<keyword evidence="2" id="KW-0496">Mitochondrion</keyword>
<reference evidence="4" key="1">
    <citation type="submission" date="2018-06" db="EMBL/GenBank/DDBJ databases">
        <authorList>
            <person name="Guldener U."/>
        </authorList>
    </citation>
    <scope>NUCLEOTIDE SEQUENCE [LARGE SCALE GENOMIC DNA]</scope>
    <source>
        <strain evidence="4">UTAD17</strain>
    </source>
</reference>
<dbReference type="InterPro" id="IPR012340">
    <property type="entry name" value="NA-bd_OB-fold"/>
</dbReference>
<dbReference type="PROSITE" id="PS50935">
    <property type="entry name" value="SSB"/>
    <property type="match status" value="1"/>
</dbReference>
<protein>
    <recommendedName>
        <fullName evidence="2">Single-stranded DNA-binding protein</fullName>
    </recommendedName>
</protein>
<gene>
    <name evidence="3" type="ORF">SCODWIG_01894</name>
</gene>
<dbReference type="SUPFAM" id="SSF50249">
    <property type="entry name" value="Nucleic acid-binding proteins"/>
    <property type="match status" value="1"/>
</dbReference>
<evidence type="ECO:0000256" key="2">
    <source>
        <dbReference type="PIRNR" id="PIRNR002070"/>
    </source>
</evidence>
<dbReference type="Gene3D" id="2.40.50.140">
    <property type="entry name" value="Nucleic acid-binding proteins"/>
    <property type="match status" value="1"/>
</dbReference>
<dbReference type="InterPro" id="IPR011344">
    <property type="entry name" value="ssDNA-bd"/>
</dbReference>
<dbReference type="GO" id="GO:0006260">
    <property type="term" value="P:DNA replication"/>
    <property type="evidence" value="ECO:0007669"/>
    <property type="project" value="InterPro"/>
</dbReference>
<proteinExistence type="predicted"/>
<evidence type="ECO:0000313" key="4">
    <source>
        <dbReference type="Proteomes" id="UP000262825"/>
    </source>
</evidence>
<sequence length="135" mass="15338">MISIPVTIAKRTFTSTTKRLDFAKIAIIGRIGSDLVEHTTNATNKPFLKYSIVSQASKKYQPNWFNVTVFDDNQVKFMEQYVIKGSKVYIEADVTQNKYEKEDGTTGFSFNFVQRQINLLQTPRNATASEDGNNN</sequence>
<dbReference type="AlphaFoldDB" id="A0A376B631"/>
<dbReference type="VEuPathDB" id="FungiDB:SCODWIG_01894"/>
<dbReference type="PIRSF" id="PIRSF002070">
    <property type="entry name" value="SSB"/>
    <property type="match status" value="1"/>
</dbReference>
<dbReference type="Pfam" id="PF00436">
    <property type="entry name" value="SSB"/>
    <property type="match status" value="1"/>
</dbReference>